<dbReference type="SUPFAM" id="SSF51735">
    <property type="entry name" value="NAD(P)-binding Rossmann-fold domains"/>
    <property type="match status" value="1"/>
</dbReference>
<name>A0A1T5IK43_9FIRM</name>
<evidence type="ECO:0000313" key="2">
    <source>
        <dbReference type="Proteomes" id="UP000190285"/>
    </source>
</evidence>
<dbReference type="InterPro" id="IPR036291">
    <property type="entry name" value="NAD(P)-bd_dom_sf"/>
</dbReference>
<dbReference type="AlphaFoldDB" id="A0A1T5IK43"/>
<dbReference type="Proteomes" id="UP000190285">
    <property type="component" value="Unassembled WGS sequence"/>
</dbReference>
<dbReference type="EMBL" id="FUZT01000001">
    <property type="protein sequence ID" value="SKC39388.1"/>
    <property type="molecule type" value="Genomic_DNA"/>
</dbReference>
<dbReference type="STRING" id="36842.SAMN02194393_00467"/>
<proteinExistence type="predicted"/>
<keyword evidence="2" id="KW-1185">Reference proteome</keyword>
<feature type="non-terminal residue" evidence="1">
    <location>
        <position position="1"/>
    </location>
</feature>
<organism evidence="1 2">
    <name type="scientific">Maledivibacter halophilus</name>
    <dbReference type="NCBI Taxonomy" id="36842"/>
    <lineage>
        <taxon>Bacteria</taxon>
        <taxon>Bacillati</taxon>
        <taxon>Bacillota</taxon>
        <taxon>Clostridia</taxon>
        <taxon>Peptostreptococcales</taxon>
        <taxon>Caminicellaceae</taxon>
        <taxon>Maledivibacter</taxon>
    </lineage>
</organism>
<evidence type="ECO:0000313" key="1">
    <source>
        <dbReference type="EMBL" id="SKC39388.1"/>
    </source>
</evidence>
<reference evidence="1 2" key="1">
    <citation type="submission" date="2017-02" db="EMBL/GenBank/DDBJ databases">
        <authorList>
            <person name="Peterson S.W."/>
        </authorList>
    </citation>
    <scope>NUCLEOTIDE SEQUENCE [LARGE SCALE GENOMIC DNA]</scope>
    <source>
        <strain evidence="1 2">M1</strain>
    </source>
</reference>
<gene>
    <name evidence="1" type="ORF">SAMN02194393_00467</name>
</gene>
<accession>A0A1T5IK43</accession>
<sequence>QDKKEKIFFNPIGLGIHDLSEAHRVFENAVKKGIGRKLPLWEEPFLG</sequence>
<protein>
    <submittedName>
        <fullName evidence="1">Ornithine cyclodeaminase</fullName>
    </submittedName>
</protein>